<gene>
    <name evidence="5" type="ORF">BE21_18575</name>
</gene>
<protein>
    <submittedName>
        <fullName evidence="5">Phosphoenolpyruvate--protein phosphotransferase</fullName>
    </submittedName>
</protein>
<feature type="region of interest" description="Disordered" evidence="3">
    <location>
        <begin position="501"/>
        <end position="526"/>
    </location>
</feature>
<evidence type="ECO:0000256" key="2">
    <source>
        <dbReference type="ARBA" id="ARBA00022679"/>
    </source>
</evidence>
<dbReference type="PANTHER" id="PTHR46244:SF6">
    <property type="entry name" value="PHOSPHOENOLPYRUVATE-PROTEIN PHOSPHOTRANSFERASE"/>
    <property type="match status" value="1"/>
</dbReference>
<dbReference type="PANTHER" id="PTHR46244">
    <property type="entry name" value="PHOSPHOENOLPYRUVATE-PROTEIN PHOSPHOTRANSFERASE"/>
    <property type="match status" value="1"/>
</dbReference>
<dbReference type="InterPro" id="IPR029016">
    <property type="entry name" value="GAF-like_dom_sf"/>
</dbReference>
<dbReference type="SUPFAM" id="SSF52009">
    <property type="entry name" value="Phosphohistidine domain"/>
    <property type="match status" value="1"/>
</dbReference>
<dbReference type="InterPro" id="IPR008731">
    <property type="entry name" value="PTS_EIN"/>
</dbReference>
<feature type="compositionally biased region" description="Low complexity" evidence="3">
    <location>
        <begin position="50"/>
        <end position="68"/>
    </location>
</feature>
<keyword evidence="2 5" id="KW-0808">Transferase</keyword>
<dbReference type="GO" id="GO:0016772">
    <property type="term" value="F:transferase activity, transferring phosphorus-containing groups"/>
    <property type="evidence" value="ECO:0007669"/>
    <property type="project" value="InterPro"/>
</dbReference>
<dbReference type="InterPro" id="IPR050499">
    <property type="entry name" value="PEP-utilizing_PTS_enzyme"/>
</dbReference>
<name>A0A150TXV0_SORCE</name>
<dbReference type="SUPFAM" id="SSF47831">
    <property type="entry name" value="Enzyme I of the PEP:sugar phosphotransferase system HPr-binding (sub)domain"/>
    <property type="match status" value="1"/>
</dbReference>
<accession>A0A150TXV0</accession>
<feature type="region of interest" description="Disordered" evidence="3">
    <location>
        <begin position="1"/>
        <end position="85"/>
    </location>
</feature>
<dbReference type="SUPFAM" id="SSF55781">
    <property type="entry name" value="GAF domain-like"/>
    <property type="match status" value="1"/>
</dbReference>
<feature type="compositionally biased region" description="Acidic residues" evidence="3">
    <location>
        <begin position="517"/>
        <end position="526"/>
    </location>
</feature>
<evidence type="ECO:0000256" key="3">
    <source>
        <dbReference type="SAM" id="MobiDB-lite"/>
    </source>
</evidence>
<evidence type="ECO:0000313" key="6">
    <source>
        <dbReference type="Proteomes" id="UP000075502"/>
    </source>
</evidence>
<keyword evidence="5" id="KW-0670">Pyruvate</keyword>
<evidence type="ECO:0000259" key="4">
    <source>
        <dbReference type="SMART" id="SM00065"/>
    </source>
</evidence>
<dbReference type="Proteomes" id="UP000075502">
    <property type="component" value="Unassembled WGS sequence"/>
</dbReference>
<comment type="similarity">
    <text evidence="1">Belongs to the PEP-utilizing enzyme family.</text>
</comment>
<dbReference type="Gene3D" id="1.10.274.10">
    <property type="entry name" value="PtsI, HPr-binding domain"/>
    <property type="match status" value="1"/>
</dbReference>
<feature type="domain" description="GAF" evidence="4">
    <location>
        <begin position="110"/>
        <end position="257"/>
    </location>
</feature>
<dbReference type="Gene3D" id="3.30.450.40">
    <property type="match status" value="1"/>
</dbReference>
<dbReference type="InterPro" id="IPR036618">
    <property type="entry name" value="PtsI_HPr-bd_sf"/>
</dbReference>
<dbReference type="Gene3D" id="3.50.30.10">
    <property type="entry name" value="Phosphohistidine domain"/>
    <property type="match status" value="1"/>
</dbReference>
<sequence length="526" mass="55221">MSSRTDDPKATPPPTELEAIASPPAAPLDVEGARQGLVDGGSPDERHADAGPAPSDPAGSSARGAEAGGEAELDGEDAPPSVTSARIHVRRDERLDLVIEYLAFVAKPMPLSLLLDEAPQRIAAILGADVASLYLLEGDGDELVLRGNVGFPREARGTVRLSVGQGITGMAVECLRPISVVQATEHERYRAFPELREERFPVFLAAPILGSGRPLGALVVQRAGDRAFTARDVELLMALTAPIAAGARHAQVLDELRERRRRTGGGTRKVTLPGLPVVPGRALGAIAALRRPASSSLGPQRGHGDPKLLRLAFDIAEKALVELHARAAERGIAQDAAFLSTYLLMIGDGRLRARAFELAAGGRTVAQALGTVAREVARAANGIVGDPFLQDRARDIEDLCDAILMLATPDARAELPSKAVLVGDQLTVFDLLISARANPVGVALSERSGPRSHVLLQLLGVPSIVDVAGAFRWASPGDVALLDADHGFLVINPSRAEVATVRAARRKGPPLPGPAPDDGDEDEPAN</sequence>
<dbReference type="Pfam" id="PF13185">
    <property type="entry name" value="GAF_2"/>
    <property type="match status" value="1"/>
</dbReference>
<dbReference type="AlphaFoldDB" id="A0A150TXV0"/>
<comment type="caution">
    <text evidence="5">The sequence shown here is derived from an EMBL/GenBank/DDBJ whole genome shotgun (WGS) entry which is preliminary data.</text>
</comment>
<reference evidence="5 6" key="1">
    <citation type="submission" date="2014-02" db="EMBL/GenBank/DDBJ databases">
        <title>The small core and large imbalanced accessory genome model reveals a collaborative survival strategy of Sorangium cellulosum strains in nature.</title>
        <authorList>
            <person name="Han K."/>
            <person name="Peng R."/>
            <person name="Blom J."/>
            <person name="Li Y.-Z."/>
        </authorList>
    </citation>
    <scope>NUCLEOTIDE SEQUENCE [LARGE SCALE GENOMIC DNA]</scope>
    <source>
        <strain evidence="5 6">So0007-03</strain>
    </source>
</reference>
<dbReference type="GO" id="GO:0009401">
    <property type="term" value="P:phosphoenolpyruvate-dependent sugar phosphotransferase system"/>
    <property type="evidence" value="ECO:0007669"/>
    <property type="project" value="InterPro"/>
</dbReference>
<dbReference type="InterPro" id="IPR036637">
    <property type="entry name" value="Phosphohistidine_dom_sf"/>
</dbReference>
<organism evidence="5 6">
    <name type="scientific">Sorangium cellulosum</name>
    <name type="common">Polyangium cellulosum</name>
    <dbReference type="NCBI Taxonomy" id="56"/>
    <lineage>
        <taxon>Bacteria</taxon>
        <taxon>Pseudomonadati</taxon>
        <taxon>Myxococcota</taxon>
        <taxon>Polyangia</taxon>
        <taxon>Polyangiales</taxon>
        <taxon>Polyangiaceae</taxon>
        <taxon>Sorangium</taxon>
    </lineage>
</organism>
<dbReference type="InterPro" id="IPR003018">
    <property type="entry name" value="GAF"/>
</dbReference>
<dbReference type="EMBL" id="JEME01000713">
    <property type="protein sequence ID" value="KYG09308.1"/>
    <property type="molecule type" value="Genomic_DNA"/>
</dbReference>
<evidence type="ECO:0000256" key="1">
    <source>
        <dbReference type="ARBA" id="ARBA00007837"/>
    </source>
</evidence>
<dbReference type="SMART" id="SM00065">
    <property type="entry name" value="GAF"/>
    <property type="match status" value="1"/>
</dbReference>
<evidence type="ECO:0000313" key="5">
    <source>
        <dbReference type="EMBL" id="KYG09308.1"/>
    </source>
</evidence>
<proteinExistence type="inferred from homology"/>
<dbReference type="Pfam" id="PF05524">
    <property type="entry name" value="PEP-utilisers_N"/>
    <property type="match status" value="1"/>
</dbReference>